<dbReference type="EMBL" id="CAJNOR010004565">
    <property type="protein sequence ID" value="CAF1512121.1"/>
    <property type="molecule type" value="Genomic_DNA"/>
</dbReference>
<organism evidence="3 6">
    <name type="scientific">Adineta ricciae</name>
    <name type="common">Rotifer</name>
    <dbReference type="NCBI Taxonomy" id="249248"/>
    <lineage>
        <taxon>Eukaryota</taxon>
        <taxon>Metazoa</taxon>
        <taxon>Spiralia</taxon>
        <taxon>Gnathifera</taxon>
        <taxon>Rotifera</taxon>
        <taxon>Eurotatoria</taxon>
        <taxon>Bdelloidea</taxon>
        <taxon>Adinetida</taxon>
        <taxon>Adinetidae</taxon>
        <taxon>Adineta</taxon>
    </lineage>
</organism>
<evidence type="ECO:0000313" key="6">
    <source>
        <dbReference type="Proteomes" id="UP000663852"/>
    </source>
</evidence>
<dbReference type="Proteomes" id="UP000663852">
    <property type="component" value="Unassembled WGS sequence"/>
</dbReference>
<dbReference type="OrthoDB" id="10060679at2759"/>
<dbReference type="Proteomes" id="UP000663828">
    <property type="component" value="Unassembled WGS sequence"/>
</dbReference>
<evidence type="ECO:0000313" key="4">
    <source>
        <dbReference type="EMBL" id="CAF1512121.1"/>
    </source>
</evidence>
<keyword evidence="2" id="KW-0472">Membrane</keyword>
<dbReference type="AlphaFoldDB" id="A0A813ZKW1"/>
<evidence type="ECO:0000313" key="5">
    <source>
        <dbReference type="Proteomes" id="UP000663828"/>
    </source>
</evidence>
<proteinExistence type="predicted"/>
<keyword evidence="5" id="KW-1185">Reference proteome</keyword>
<name>A0A813ZKW1_ADIRI</name>
<protein>
    <submittedName>
        <fullName evidence="3">Uncharacterized protein</fullName>
    </submittedName>
</protein>
<evidence type="ECO:0000256" key="2">
    <source>
        <dbReference type="SAM" id="Phobius"/>
    </source>
</evidence>
<dbReference type="EMBL" id="CAJNOJ010000033">
    <property type="protein sequence ID" value="CAF0899812.1"/>
    <property type="molecule type" value="Genomic_DNA"/>
</dbReference>
<evidence type="ECO:0000313" key="3">
    <source>
        <dbReference type="EMBL" id="CAF0899812.1"/>
    </source>
</evidence>
<keyword evidence="2" id="KW-1133">Transmembrane helix</keyword>
<feature type="region of interest" description="Disordered" evidence="1">
    <location>
        <begin position="1"/>
        <end position="27"/>
    </location>
</feature>
<accession>A0A813ZKW1</accession>
<keyword evidence="2" id="KW-0812">Transmembrane</keyword>
<reference evidence="3" key="1">
    <citation type="submission" date="2021-02" db="EMBL/GenBank/DDBJ databases">
        <authorList>
            <person name="Nowell W R."/>
        </authorList>
    </citation>
    <scope>NUCLEOTIDE SEQUENCE</scope>
</reference>
<comment type="caution">
    <text evidence="3">The sequence shown here is derived from an EMBL/GenBank/DDBJ whole genome shotgun (WGS) entry which is preliminary data.</text>
</comment>
<gene>
    <name evidence="3" type="ORF">EDS130_LOCUS9720</name>
    <name evidence="4" type="ORF">XAT740_LOCUS40278</name>
</gene>
<feature type="transmembrane region" description="Helical" evidence="2">
    <location>
        <begin position="69"/>
        <end position="91"/>
    </location>
</feature>
<evidence type="ECO:0000256" key="1">
    <source>
        <dbReference type="SAM" id="MobiDB-lite"/>
    </source>
</evidence>
<sequence length="125" mass="13189">MRPPRIVNRGRIGPSSPKPIIDSGRNSFSSASVVSTIDDIDPEPESNAPQQVAQKLEQSIAAASIKKKIFIIVAVCVTALVLFGISFGVAYSLTMNKSSTTATTTTTITATTTPVTVTNTTHIKI</sequence>